<feature type="domain" description="Cation-transporting P-type ATPase N-terminal" evidence="14">
    <location>
        <begin position="145"/>
        <end position="215"/>
    </location>
</feature>
<dbReference type="FunFam" id="2.70.150.10:FF:000042">
    <property type="entry name" value="Plasma membrane ATPase"/>
    <property type="match status" value="1"/>
</dbReference>
<dbReference type="SUPFAM" id="SSF81653">
    <property type="entry name" value="Calcium ATPase, transduction domain A"/>
    <property type="match status" value="1"/>
</dbReference>
<dbReference type="SUPFAM" id="SSF81660">
    <property type="entry name" value="Metal cation-transporting ATPase, ATP-binding domain N"/>
    <property type="match status" value="1"/>
</dbReference>
<accession>A0ABD3MTQ4</accession>
<dbReference type="Pfam" id="PF00122">
    <property type="entry name" value="E1-E2_ATPase"/>
    <property type="match status" value="1"/>
</dbReference>
<feature type="transmembrane region" description="Helical" evidence="12">
    <location>
        <begin position="361"/>
        <end position="383"/>
    </location>
</feature>
<dbReference type="Proteomes" id="UP001530400">
    <property type="component" value="Unassembled WGS sequence"/>
</dbReference>
<dbReference type="SFLD" id="SFLDS00003">
    <property type="entry name" value="Haloacid_Dehalogenase"/>
    <property type="match status" value="1"/>
</dbReference>
<dbReference type="CDD" id="cd02076">
    <property type="entry name" value="P-type_ATPase_H"/>
    <property type="match status" value="1"/>
</dbReference>
<dbReference type="PROSITE" id="PS00154">
    <property type="entry name" value="ATPASE_E1_E2"/>
    <property type="match status" value="1"/>
</dbReference>
<feature type="transmembrane region" description="Helical" evidence="12">
    <location>
        <begin position="981"/>
        <end position="997"/>
    </location>
</feature>
<dbReference type="EMBL" id="JALLPJ020001378">
    <property type="protein sequence ID" value="KAL3766832.1"/>
    <property type="molecule type" value="Genomic_DNA"/>
</dbReference>
<dbReference type="InterPro" id="IPR023214">
    <property type="entry name" value="HAD_sf"/>
</dbReference>
<dbReference type="PANTHER" id="PTHR42861">
    <property type="entry name" value="CALCIUM-TRANSPORTING ATPASE"/>
    <property type="match status" value="1"/>
</dbReference>
<dbReference type="SFLD" id="SFLDG00002">
    <property type="entry name" value="C1.7:_P-type_atpase_like"/>
    <property type="match status" value="1"/>
</dbReference>
<keyword evidence="11 12" id="KW-0472">Membrane</keyword>
<dbReference type="PRINTS" id="PR00119">
    <property type="entry name" value="CATATPASE"/>
</dbReference>
<comment type="subcellular location">
    <subcellularLocation>
        <location evidence="12">Cell membrane</location>
        <topology evidence="12">Multi-pass membrane protein</topology>
    </subcellularLocation>
    <subcellularLocation>
        <location evidence="1">Membrane</location>
        <topology evidence="1">Multi-pass membrane protein</topology>
    </subcellularLocation>
</comment>
<evidence type="ECO:0000256" key="12">
    <source>
        <dbReference type="RuleBase" id="RU362083"/>
    </source>
</evidence>
<dbReference type="GO" id="GO:0046872">
    <property type="term" value="F:metal ion binding"/>
    <property type="evidence" value="ECO:0007669"/>
    <property type="project" value="UniProtKB-KW"/>
</dbReference>
<name>A0ABD3MTQ4_9STRA</name>
<dbReference type="FunFam" id="3.40.50.1000:FF:000211">
    <property type="entry name" value="Plasma membrane ATPase"/>
    <property type="match status" value="1"/>
</dbReference>
<dbReference type="InterPro" id="IPR036412">
    <property type="entry name" value="HAD-like_sf"/>
</dbReference>
<dbReference type="GO" id="GO:0005524">
    <property type="term" value="F:ATP binding"/>
    <property type="evidence" value="ECO:0007669"/>
    <property type="project" value="UniProtKB-UniRule"/>
</dbReference>
<dbReference type="FunFam" id="3.40.1110.10:FF:000005">
    <property type="entry name" value="Plasma membrane ATPase"/>
    <property type="match status" value="1"/>
</dbReference>
<comment type="similarity">
    <text evidence="2 12">Belongs to the cation transport ATPase (P-type) (TC 3.A.3) family. Type IIIA subfamily.</text>
</comment>
<dbReference type="InterPro" id="IPR004014">
    <property type="entry name" value="ATPase_P-typ_cation-transptr_N"/>
</dbReference>
<evidence type="ECO:0000256" key="2">
    <source>
        <dbReference type="ARBA" id="ARBA00008804"/>
    </source>
</evidence>
<dbReference type="SUPFAM" id="SSF56784">
    <property type="entry name" value="HAD-like"/>
    <property type="match status" value="1"/>
</dbReference>
<dbReference type="GO" id="GO:0008553">
    <property type="term" value="F:P-type proton-exporting transporter activity"/>
    <property type="evidence" value="ECO:0007669"/>
    <property type="project" value="UniProtKB-UniRule"/>
</dbReference>
<reference evidence="15 16" key="1">
    <citation type="submission" date="2024-10" db="EMBL/GenBank/DDBJ databases">
        <title>Updated reference genomes for cyclostephanoid diatoms.</title>
        <authorList>
            <person name="Roberts W.R."/>
            <person name="Alverson A.J."/>
        </authorList>
    </citation>
    <scope>NUCLEOTIDE SEQUENCE [LARGE SCALE GENOMIC DNA]</scope>
    <source>
        <strain evidence="15 16">AJA010-31</strain>
    </source>
</reference>
<dbReference type="GO" id="GO:0005886">
    <property type="term" value="C:plasma membrane"/>
    <property type="evidence" value="ECO:0007669"/>
    <property type="project" value="UniProtKB-SubCell"/>
</dbReference>
<dbReference type="Gene3D" id="3.40.1110.10">
    <property type="entry name" value="Calcium-transporting ATPase, cytoplasmic domain N"/>
    <property type="match status" value="1"/>
</dbReference>
<feature type="region of interest" description="Disordered" evidence="13">
    <location>
        <begin position="1"/>
        <end position="34"/>
    </location>
</feature>
<protein>
    <recommendedName>
        <fullName evidence="12">Plasma membrane ATPase</fullName>
        <ecNumber evidence="12">7.1.2.1</ecNumber>
    </recommendedName>
</protein>
<feature type="transmembrane region" description="Helical" evidence="12">
    <location>
        <begin position="395"/>
        <end position="413"/>
    </location>
</feature>
<evidence type="ECO:0000259" key="14">
    <source>
        <dbReference type="SMART" id="SM00831"/>
    </source>
</evidence>
<evidence type="ECO:0000256" key="6">
    <source>
        <dbReference type="ARBA" id="ARBA00022741"/>
    </source>
</evidence>
<gene>
    <name evidence="15" type="ORF">ACHAWO_002270</name>
</gene>
<dbReference type="GO" id="GO:0120029">
    <property type="term" value="P:proton export across plasma membrane"/>
    <property type="evidence" value="ECO:0007669"/>
    <property type="project" value="UniProtKB-UniRule"/>
</dbReference>
<feature type="transmembrane region" description="Helical" evidence="12">
    <location>
        <begin position="834"/>
        <end position="862"/>
    </location>
</feature>
<evidence type="ECO:0000256" key="8">
    <source>
        <dbReference type="ARBA" id="ARBA00022842"/>
    </source>
</evidence>
<dbReference type="NCBIfam" id="TIGR01494">
    <property type="entry name" value="ATPase_P-type"/>
    <property type="match status" value="2"/>
</dbReference>
<keyword evidence="12" id="KW-0375">Hydrogen ion transport</keyword>
<feature type="transmembrane region" description="Helical" evidence="12">
    <location>
        <begin position="945"/>
        <end position="969"/>
    </location>
</feature>
<dbReference type="Pfam" id="PF00690">
    <property type="entry name" value="Cation_ATPase_N"/>
    <property type="match status" value="1"/>
</dbReference>
<sequence length="1049" mass="115603">MTIDENKETTGDDATLTTAAADEELGKTDHEPVAPLPTFRKRVQVLSDLTGMNLAELSGHRASRADRLTVQELTVLLNMDPEAVVNQHRRRRQKSSSDIITKFGQANALKGDDLRLAEEVERFGTITERTEKGRTEAASIGTIEDHEGLEPPDDFVYNHVGLTSVQAAALLKEYGPNQLPEKVEPKWLIFFRLLFCAPMPIMIWIAVIIEAAILNWLDMGILLLIQFTNASISFYETNKAGDAVAALKSSLKPSATCKRDGKWEVVDATQLVPGDLVLLGSGSAIPADCRINDSEIDVDQAALTGESLPVTMYKGDSCKMGSTVVRGEVEGTVEFTGANTFFGKTASLLEESHELSHLQKILMTIMMVLVALSVTLSLIYFAYLLVKGESLKEALSYTVVVLVASIPLAIEIVTTTTLAIGSKELVAEGAIVSRLAAIEDLAGMSILCSDKTGTLTMNKMVLQDDTPTYSDGEDQSSVLVYAAIAAKWKEPPRDALDRLTLGSVDFSKLDFYKQLDYLPFDPQIKRTEGTVEDTRTGEVFKTTKGAPHIILNLLPKDDIAVRDKVEADVARFGALGIRSLAVARTDSASGQWKMMGLLTFLDPPREDTKKTIADAKEYQVDVKMITGDHLLIARNTARQLDMGDRIFTAERLPLLDEETKQKPEGLSETYGDLCLVADGFAQVYPEHKYLIVECLREMNYTVGMTGDGVNDAPALKRADVGIAVAGSTDAARAAADIILTQEGLGTIIFGIFIARAIFSRINNFVTYRIAATLQLLIFFFISIFAFHPADYDEEWPEFFHMPVIMLMLITLLNDGTLITIAYDNAEPSHAPSRWNLTCLFTASSTLGMVACISSLLLLWFLLDSWNPDGFFQSLGMQGVEYGQVITAIYLKVSISGKSVDYYSSCITPYERIYISLCSFDSSDFLTLFSARTGQKFFWQIRPSKALLIGACFALFLSSILAIFWPSLMIEGIPVEGLRNDMGLFGFVWLYSFLFFLLQDGAKVLVYKWMYKVNFNDISTTGVVVLPESAKKLIADLDANLKEEGISVHH</sequence>
<keyword evidence="7 12" id="KW-0067">ATP-binding</keyword>
<keyword evidence="12" id="KW-0406">Ion transport</keyword>
<comment type="catalytic activity">
    <reaction evidence="12">
        <text>ATP + H2O + H(+)(in) = ADP + phosphate + 2 H(+)(out)</text>
        <dbReference type="Rhea" id="RHEA:20852"/>
        <dbReference type="ChEBI" id="CHEBI:15377"/>
        <dbReference type="ChEBI" id="CHEBI:15378"/>
        <dbReference type="ChEBI" id="CHEBI:30616"/>
        <dbReference type="ChEBI" id="CHEBI:43474"/>
        <dbReference type="ChEBI" id="CHEBI:456216"/>
        <dbReference type="EC" id="7.1.2.1"/>
    </reaction>
</comment>
<feature type="transmembrane region" description="Helical" evidence="12">
    <location>
        <begin position="765"/>
        <end position="786"/>
    </location>
</feature>
<dbReference type="Pfam" id="PF00702">
    <property type="entry name" value="Hydrolase"/>
    <property type="match status" value="1"/>
</dbReference>
<evidence type="ECO:0000256" key="5">
    <source>
        <dbReference type="ARBA" id="ARBA00022723"/>
    </source>
</evidence>
<dbReference type="InterPro" id="IPR001757">
    <property type="entry name" value="P_typ_ATPase"/>
</dbReference>
<dbReference type="SUPFAM" id="SSF81665">
    <property type="entry name" value="Calcium ATPase, transmembrane domain M"/>
    <property type="match status" value="1"/>
</dbReference>
<dbReference type="Gene3D" id="3.40.50.1000">
    <property type="entry name" value="HAD superfamily/HAD-like"/>
    <property type="match status" value="1"/>
</dbReference>
<keyword evidence="4 12" id="KW-0812">Transmembrane</keyword>
<evidence type="ECO:0000256" key="11">
    <source>
        <dbReference type="ARBA" id="ARBA00023136"/>
    </source>
</evidence>
<organism evidence="15 16">
    <name type="scientific">Cyclotella atomus</name>
    <dbReference type="NCBI Taxonomy" id="382360"/>
    <lineage>
        <taxon>Eukaryota</taxon>
        <taxon>Sar</taxon>
        <taxon>Stramenopiles</taxon>
        <taxon>Ochrophyta</taxon>
        <taxon>Bacillariophyta</taxon>
        <taxon>Coscinodiscophyceae</taxon>
        <taxon>Thalassiosirophycidae</taxon>
        <taxon>Stephanodiscales</taxon>
        <taxon>Stephanodiscaceae</taxon>
        <taxon>Cyclotella</taxon>
    </lineage>
</organism>
<dbReference type="Gene3D" id="2.70.150.10">
    <property type="entry name" value="Calcium-transporting ATPase, cytoplasmic transduction domain A"/>
    <property type="match status" value="1"/>
</dbReference>
<evidence type="ECO:0000256" key="1">
    <source>
        <dbReference type="ARBA" id="ARBA00004141"/>
    </source>
</evidence>
<evidence type="ECO:0000313" key="16">
    <source>
        <dbReference type="Proteomes" id="UP001530400"/>
    </source>
</evidence>
<dbReference type="PRINTS" id="PR00120">
    <property type="entry name" value="HATPASE"/>
</dbReference>
<dbReference type="InterPro" id="IPR059000">
    <property type="entry name" value="ATPase_P-type_domA"/>
</dbReference>
<keyword evidence="9 12" id="KW-1278">Translocase</keyword>
<feature type="transmembrane region" description="Helical" evidence="12">
    <location>
        <begin position="798"/>
        <end position="822"/>
    </location>
</feature>
<keyword evidence="16" id="KW-1185">Reference proteome</keyword>
<dbReference type="InterPro" id="IPR023298">
    <property type="entry name" value="ATPase_P-typ_TM_dom_sf"/>
</dbReference>
<keyword evidence="6 12" id="KW-0547">Nucleotide-binding</keyword>
<evidence type="ECO:0000256" key="4">
    <source>
        <dbReference type="ARBA" id="ARBA00022692"/>
    </source>
</evidence>
<evidence type="ECO:0000256" key="3">
    <source>
        <dbReference type="ARBA" id="ARBA00022553"/>
    </source>
</evidence>
<dbReference type="InterPro" id="IPR006534">
    <property type="entry name" value="P-type_ATPase_IIIA"/>
</dbReference>
<evidence type="ECO:0000313" key="15">
    <source>
        <dbReference type="EMBL" id="KAL3766832.1"/>
    </source>
</evidence>
<dbReference type="Gene3D" id="1.20.1110.10">
    <property type="entry name" value="Calcium-transporting ATPase, transmembrane domain"/>
    <property type="match status" value="2"/>
</dbReference>
<evidence type="ECO:0000256" key="7">
    <source>
        <dbReference type="ARBA" id="ARBA00022840"/>
    </source>
</evidence>
<dbReference type="EC" id="7.1.2.1" evidence="12"/>
<dbReference type="NCBIfam" id="TIGR01647">
    <property type="entry name" value="ATPase-IIIA_H"/>
    <property type="match status" value="1"/>
</dbReference>
<evidence type="ECO:0000256" key="10">
    <source>
        <dbReference type="ARBA" id="ARBA00022989"/>
    </source>
</evidence>
<dbReference type="SMART" id="SM00831">
    <property type="entry name" value="Cation_ATPase_N"/>
    <property type="match status" value="1"/>
</dbReference>
<dbReference type="InterPro" id="IPR023299">
    <property type="entry name" value="ATPase_P-typ_cyto_dom_N"/>
</dbReference>
<dbReference type="InterPro" id="IPR044492">
    <property type="entry name" value="P_typ_ATPase_HD_dom"/>
</dbReference>
<keyword evidence="3" id="KW-0597">Phosphoprotein</keyword>
<feature type="compositionally biased region" description="Basic and acidic residues" evidence="13">
    <location>
        <begin position="1"/>
        <end position="10"/>
    </location>
</feature>
<dbReference type="AlphaFoldDB" id="A0ABD3MTQ4"/>
<keyword evidence="8 12" id="KW-0460">Magnesium</keyword>
<dbReference type="SFLD" id="SFLDF00027">
    <property type="entry name" value="p-type_atpase"/>
    <property type="match status" value="1"/>
</dbReference>
<dbReference type="InterPro" id="IPR018303">
    <property type="entry name" value="ATPase_P-typ_P_site"/>
</dbReference>
<evidence type="ECO:0000256" key="13">
    <source>
        <dbReference type="SAM" id="MobiDB-lite"/>
    </source>
</evidence>
<dbReference type="InterPro" id="IPR008250">
    <property type="entry name" value="ATPase_P-typ_transduc_dom_A_sf"/>
</dbReference>
<keyword evidence="5" id="KW-0479">Metal-binding</keyword>
<proteinExistence type="inferred from homology"/>
<evidence type="ECO:0000256" key="9">
    <source>
        <dbReference type="ARBA" id="ARBA00022967"/>
    </source>
</evidence>
<keyword evidence="10 12" id="KW-1133">Transmembrane helix</keyword>
<keyword evidence="12" id="KW-0813">Transport</keyword>
<comment type="caution">
    <text evidence="15">The sequence shown here is derived from an EMBL/GenBank/DDBJ whole genome shotgun (WGS) entry which is preliminary data.</text>
</comment>
<feature type="transmembrane region" description="Helical" evidence="12">
    <location>
        <begin position="187"/>
        <end position="217"/>
    </location>
</feature>